<dbReference type="InterPro" id="IPR032675">
    <property type="entry name" value="LRR_dom_sf"/>
</dbReference>
<dbReference type="Proteomes" id="UP000255233">
    <property type="component" value="Unassembled WGS sequence"/>
</dbReference>
<gene>
    <name evidence="2" type="ORF">NCTC11190_02271</name>
</gene>
<dbReference type="PANTHER" id="PTHR45661">
    <property type="entry name" value="SURFACE ANTIGEN"/>
    <property type="match status" value="1"/>
</dbReference>
<dbReference type="STRING" id="880526.GCA_000427365_01549"/>
<dbReference type="InterPro" id="IPR053139">
    <property type="entry name" value="Surface_bspA-like"/>
</dbReference>
<dbReference type="CDD" id="cd14948">
    <property type="entry name" value="BACON"/>
    <property type="match status" value="1"/>
</dbReference>
<dbReference type="EMBL" id="UGVL01000001">
    <property type="protein sequence ID" value="SUE35029.1"/>
    <property type="molecule type" value="Genomic_DNA"/>
</dbReference>
<dbReference type="AlphaFoldDB" id="A0A379MW82"/>
<proteinExistence type="predicted"/>
<dbReference type="Gene3D" id="2.60.40.10">
    <property type="entry name" value="Immunoglobulins"/>
    <property type="match status" value="1"/>
</dbReference>
<feature type="domain" description="BACON" evidence="1">
    <location>
        <begin position="65"/>
        <end position="118"/>
    </location>
</feature>
<dbReference type="InterPro" id="IPR026906">
    <property type="entry name" value="LRR_5"/>
</dbReference>
<dbReference type="InterPro" id="IPR024361">
    <property type="entry name" value="BACON"/>
</dbReference>
<evidence type="ECO:0000259" key="1">
    <source>
        <dbReference type="Pfam" id="PF13004"/>
    </source>
</evidence>
<dbReference type="Pfam" id="PF13004">
    <property type="entry name" value="BACON"/>
    <property type="match status" value="1"/>
</dbReference>
<keyword evidence="3" id="KW-1185">Reference proteome</keyword>
<organism evidence="2 3">
    <name type="scientific">Rikenella microfusus</name>
    <dbReference type="NCBI Taxonomy" id="28139"/>
    <lineage>
        <taxon>Bacteria</taxon>
        <taxon>Pseudomonadati</taxon>
        <taxon>Bacteroidota</taxon>
        <taxon>Bacteroidia</taxon>
        <taxon>Bacteroidales</taxon>
        <taxon>Rikenellaceae</taxon>
        <taxon>Rikenella</taxon>
    </lineage>
</organism>
<evidence type="ECO:0000313" key="3">
    <source>
        <dbReference type="Proteomes" id="UP000255233"/>
    </source>
</evidence>
<sequence>MLAAALVCLLAACSQEKGPKNDGPVKLDDPKDFNKEYYADDSGSGISFTAEADWTASVSATSKAAAEDDTWIDIEPKSGGAGPNVLTVTLQPNMTGKTREASVVIRCLGQTTTFVVRQGAATQSGETPGVYYRINGSGEWTTDLKGSGSEPVIIQSLEIETRGGAVLTEEIVRQLAEKHLTSLDMGRAMYETRAFPNNTDRPDEAVQFSTLQSVVLPMNVSTIGSRVFESAPLTGIDLSRIDTIGFAAFRNCRDLTAAEFAVGLRSMGESAFEGTGLAEVALPETLTAVGAWAFRGSALQALTIAEGSDTLCIRREAFGECQYLRDLNFGNREIHLQFGAFSGCVDLREVDLTNVTELGDAAFSGCNLLTRANVAGATTIGSSAFYKCTALTDVRFGDKLTELGHAAFGGCSALKTVYLPSSLEIIGQAAFSGCAIEWIEIPENVREIGSYPFEGCDNLRNVTFKTEKLTRIPSYFLNGNLNVVSIELPESVEEIGNRAFLSCEKLYQIFLGSRVKSIGGYALAHCYDLQSIVCKAPTPPECFDGNVFFNTGFSHGEVPNVLYIPIGTSAAYENAAGWSTLKGKFLFQEDDMTSAE</sequence>
<name>A0A379MW82_9BACT</name>
<dbReference type="Gene3D" id="3.80.10.10">
    <property type="entry name" value="Ribonuclease Inhibitor"/>
    <property type="match status" value="2"/>
</dbReference>
<evidence type="ECO:0000313" key="2">
    <source>
        <dbReference type="EMBL" id="SUE35029.1"/>
    </source>
</evidence>
<dbReference type="InterPro" id="IPR013783">
    <property type="entry name" value="Ig-like_fold"/>
</dbReference>
<dbReference type="SUPFAM" id="SSF52058">
    <property type="entry name" value="L domain-like"/>
    <property type="match status" value="1"/>
</dbReference>
<dbReference type="Pfam" id="PF13306">
    <property type="entry name" value="LRR_5"/>
    <property type="match status" value="2"/>
</dbReference>
<dbReference type="PANTHER" id="PTHR45661:SF3">
    <property type="entry name" value="IG-LIKE DOMAIN-CONTAINING PROTEIN"/>
    <property type="match status" value="1"/>
</dbReference>
<protein>
    <submittedName>
        <fullName evidence="2">Bacteroidetes-Associated Carbohydrate-binding Often N-terminal</fullName>
    </submittedName>
</protein>
<reference evidence="2 3" key="1">
    <citation type="submission" date="2018-06" db="EMBL/GenBank/DDBJ databases">
        <authorList>
            <consortium name="Pathogen Informatics"/>
            <person name="Doyle S."/>
        </authorList>
    </citation>
    <scope>NUCLEOTIDE SEQUENCE [LARGE SCALE GENOMIC DNA]</scope>
    <source>
        <strain evidence="2 3">NCTC11190</strain>
    </source>
</reference>
<accession>A0A379MW82</accession>